<evidence type="ECO:0000313" key="4">
    <source>
        <dbReference type="RefSeq" id="XP_005176628.2"/>
    </source>
</evidence>
<organism evidence="3 4">
    <name type="scientific">Musca domestica</name>
    <name type="common">House fly</name>
    <dbReference type="NCBI Taxonomy" id="7370"/>
    <lineage>
        <taxon>Eukaryota</taxon>
        <taxon>Metazoa</taxon>
        <taxon>Ecdysozoa</taxon>
        <taxon>Arthropoda</taxon>
        <taxon>Hexapoda</taxon>
        <taxon>Insecta</taxon>
        <taxon>Pterygota</taxon>
        <taxon>Neoptera</taxon>
        <taxon>Endopterygota</taxon>
        <taxon>Diptera</taxon>
        <taxon>Brachycera</taxon>
        <taxon>Muscomorpha</taxon>
        <taxon>Muscoidea</taxon>
        <taxon>Muscidae</taxon>
        <taxon>Musca</taxon>
    </lineage>
</organism>
<name>A0A9J7HXN8_MUSDO</name>
<dbReference type="Proteomes" id="UP001652621">
    <property type="component" value="Unplaced"/>
</dbReference>
<feature type="signal peptide" evidence="2">
    <location>
        <begin position="1"/>
        <end position="22"/>
    </location>
</feature>
<feature type="region of interest" description="Disordered" evidence="1">
    <location>
        <begin position="125"/>
        <end position="149"/>
    </location>
</feature>
<evidence type="ECO:0000313" key="3">
    <source>
        <dbReference type="Proteomes" id="UP001652621"/>
    </source>
</evidence>
<gene>
    <name evidence="4" type="primary">LOC101889568</name>
</gene>
<evidence type="ECO:0000256" key="1">
    <source>
        <dbReference type="SAM" id="MobiDB-lite"/>
    </source>
</evidence>
<dbReference type="VEuPathDB" id="VectorBase:MDOA010182"/>
<accession>A0A9J7HXN8</accession>
<dbReference type="RefSeq" id="XP_005176628.2">
    <property type="nucleotide sequence ID" value="XM_005176571.4"/>
</dbReference>
<dbReference type="VEuPathDB" id="VectorBase:MDOMA2_015891"/>
<keyword evidence="3" id="KW-1185">Reference proteome</keyword>
<evidence type="ECO:0000256" key="2">
    <source>
        <dbReference type="SAM" id="SignalP"/>
    </source>
</evidence>
<proteinExistence type="predicted"/>
<reference evidence="4" key="1">
    <citation type="submission" date="2025-08" db="UniProtKB">
        <authorList>
            <consortium name="RefSeq"/>
        </authorList>
    </citation>
    <scope>IDENTIFICATION</scope>
    <source>
        <strain evidence="4">Aabys</strain>
        <tissue evidence="4">Whole body</tissue>
    </source>
</reference>
<sequence>MMKCLLPLTVIILLVRVDDLVADVAELNSRYQQPAVVIDIPDFTATTSEHNGYDYSPPSLRLELPIRKPNSNKLSSNSYSYAPPEADTTTLYIPPASTDQTATVDEVKPMPVPMFLINTQKPLTAAQQHHQFKQEQESQHQTQQQQQPLLTSSSFNDNAFLNSIPQGPIKYNANYESPLMPFMPMRLHTNIFLNNIFIPPATASVYDRTGHLESDGYHY</sequence>
<keyword evidence="2" id="KW-0732">Signal</keyword>
<dbReference type="GeneID" id="101889568"/>
<protein>
    <submittedName>
        <fullName evidence="4">Uncharacterized protein LOC101889568</fullName>
    </submittedName>
</protein>
<feature type="chain" id="PRO_5045828042" evidence="2">
    <location>
        <begin position="23"/>
        <end position="219"/>
    </location>
</feature>